<dbReference type="EMBL" id="CP001034">
    <property type="protein sequence ID" value="ACB84462.1"/>
    <property type="molecule type" value="Genomic_DNA"/>
</dbReference>
<reference evidence="2 3" key="1">
    <citation type="submission" date="2008-04" db="EMBL/GenBank/DDBJ databases">
        <title>Complete sequence of chromosome of Natranaerobius thermophilus JW/NM-WN-LF.</title>
        <authorList>
            <consortium name="US DOE Joint Genome Institute"/>
            <person name="Copeland A."/>
            <person name="Lucas S."/>
            <person name="Lapidus A."/>
            <person name="Glavina del Rio T."/>
            <person name="Dalin E."/>
            <person name="Tice H."/>
            <person name="Bruce D."/>
            <person name="Goodwin L."/>
            <person name="Pitluck S."/>
            <person name="Chertkov O."/>
            <person name="Brettin T."/>
            <person name="Detter J.C."/>
            <person name="Han C."/>
            <person name="Kuske C.R."/>
            <person name="Schmutz J."/>
            <person name="Larimer F."/>
            <person name="Land M."/>
            <person name="Hauser L."/>
            <person name="Kyrpides N."/>
            <person name="Lykidis A."/>
            <person name="Mesbah N.M."/>
            <person name="Wiegel J."/>
        </authorList>
    </citation>
    <scope>NUCLEOTIDE SEQUENCE [LARGE SCALE GENOMIC DNA]</scope>
    <source>
        <strain evidence="3">ATCC BAA-1301 / DSM 18059 / JW/NM-WN-LF</strain>
    </source>
</reference>
<dbReference type="HOGENOM" id="CLU_2845242_0_0_9"/>
<keyword evidence="1" id="KW-0472">Membrane</keyword>
<sequence length="65" mass="7306">MPPKSKVNLYIIVPAIVGGFAVLFVLVLGILDDHRDEGELFREESGDKYGYVDESQEFFISIICI</sequence>
<name>B2A896_NATTJ</name>
<evidence type="ECO:0000313" key="3">
    <source>
        <dbReference type="Proteomes" id="UP000001683"/>
    </source>
</evidence>
<gene>
    <name evidence="2" type="ordered locus">Nther_0877</name>
</gene>
<dbReference type="AlphaFoldDB" id="B2A896"/>
<protein>
    <submittedName>
        <fullName evidence="2">Uncharacterized protein</fullName>
    </submittedName>
</protein>
<feature type="transmembrane region" description="Helical" evidence="1">
    <location>
        <begin position="7"/>
        <end position="31"/>
    </location>
</feature>
<evidence type="ECO:0000256" key="1">
    <source>
        <dbReference type="SAM" id="Phobius"/>
    </source>
</evidence>
<dbReference type="Proteomes" id="UP000001683">
    <property type="component" value="Chromosome"/>
</dbReference>
<proteinExistence type="predicted"/>
<evidence type="ECO:0000313" key="2">
    <source>
        <dbReference type="EMBL" id="ACB84462.1"/>
    </source>
</evidence>
<keyword evidence="1" id="KW-0812">Transmembrane</keyword>
<dbReference type="KEGG" id="nth:Nther_0877"/>
<keyword evidence="3" id="KW-1185">Reference proteome</keyword>
<keyword evidence="1" id="KW-1133">Transmembrane helix</keyword>
<dbReference type="RefSeq" id="WP_012447340.1">
    <property type="nucleotide sequence ID" value="NC_010718.1"/>
</dbReference>
<dbReference type="STRING" id="457570.Nther_0877"/>
<reference evidence="2 3" key="2">
    <citation type="journal article" date="2011" name="J. Bacteriol.">
        <title>Complete genome sequence of the anaerobic, halophilic alkalithermophile Natranaerobius thermophilus JW/NM-WN-LF.</title>
        <authorList>
            <person name="Zhao B."/>
            <person name="Mesbah N.M."/>
            <person name="Dalin E."/>
            <person name="Goodwin L."/>
            <person name="Nolan M."/>
            <person name="Pitluck S."/>
            <person name="Chertkov O."/>
            <person name="Brettin T.S."/>
            <person name="Han J."/>
            <person name="Larimer F.W."/>
            <person name="Land M.L."/>
            <person name="Hauser L."/>
            <person name="Kyrpides N."/>
            <person name="Wiegel J."/>
        </authorList>
    </citation>
    <scope>NUCLEOTIDE SEQUENCE [LARGE SCALE GENOMIC DNA]</scope>
    <source>
        <strain evidence="3">ATCC BAA-1301 / DSM 18059 / JW/NM-WN-LF</strain>
    </source>
</reference>
<organism evidence="2 3">
    <name type="scientific">Natranaerobius thermophilus (strain ATCC BAA-1301 / DSM 18059 / JW/NM-WN-LF)</name>
    <dbReference type="NCBI Taxonomy" id="457570"/>
    <lineage>
        <taxon>Bacteria</taxon>
        <taxon>Bacillati</taxon>
        <taxon>Bacillota</taxon>
        <taxon>Clostridia</taxon>
        <taxon>Natranaerobiales</taxon>
        <taxon>Natranaerobiaceae</taxon>
        <taxon>Natranaerobius</taxon>
    </lineage>
</organism>
<accession>B2A896</accession>
<dbReference type="InParanoid" id="B2A896"/>